<dbReference type="InterPro" id="IPR032675">
    <property type="entry name" value="LRR_dom_sf"/>
</dbReference>
<dbReference type="EMBL" id="MCGR01000031">
    <property type="protein sequence ID" value="ORY77604.1"/>
    <property type="molecule type" value="Genomic_DNA"/>
</dbReference>
<evidence type="ECO:0008006" key="3">
    <source>
        <dbReference type="Google" id="ProtNLM"/>
    </source>
</evidence>
<proteinExistence type="predicted"/>
<dbReference type="Proteomes" id="UP000193467">
    <property type="component" value="Unassembled WGS sequence"/>
</dbReference>
<dbReference type="Gene3D" id="3.80.10.10">
    <property type="entry name" value="Ribonuclease Inhibitor"/>
    <property type="match status" value="1"/>
</dbReference>
<gene>
    <name evidence="1" type="ORF">BCR35DRAFT_305360</name>
</gene>
<dbReference type="AlphaFoldDB" id="A0A1Y2F286"/>
<evidence type="ECO:0000313" key="2">
    <source>
        <dbReference type="Proteomes" id="UP000193467"/>
    </source>
</evidence>
<accession>A0A1Y2F286</accession>
<dbReference type="InParanoid" id="A0A1Y2F286"/>
<sequence>MGSYSSTLKETSPPPRAVAEALSQVENVVEAPKHAFPQLPPEIWRQVLSFYRLPFATLLTPQDPALETSPRYGDLARFALVNSTFAELVKGVLYERLHYLEPKSEMSWLARLAALPKPLITTKTKGKATPFLRDLTVVGARQGGVETEELQNEIISDCYSNLTHLKLCGVTKLELSACSFPNLQSLTLMDTTRDVCMLMGGAPRLRHLGVLHGGRLPDSTPPLHQLCPSLISLAIGRGAIYATVEEDNRLRARALDGPAYIEATHRLFGPLCSTLRHLALDELIDNLAAWEPLLQKSESLRLLRIYNFGEGSFRMLRRLDLPSLLHLHLDALNPRGASEDQQSAREFSELVVESCSQILSEAIRGGRFASLETYVCGVANDLNYPQRHTRMTFARVVLRPSEPITISYGSGHRDLNAFTRRDEWDPLGVESQLKLLGV</sequence>
<reference evidence="1 2" key="1">
    <citation type="submission" date="2016-07" db="EMBL/GenBank/DDBJ databases">
        <title>Pervasive Adenine N6-methylation of Active Genes in Fungi.</title>
        <authorList>
            <consortium name="DOE Joint Genome Institute"/>
            <person name="Mondo S.J."/>
            <person name="Dannebaum R.O."/>
            <person name="Kuo R.C."/>
            <person name="Labutti K."/>
            <person name="Haridas S."/>
            <person name="Kuo A."/>
            <person name="Salamov A."/>
            <person name="Ahrendt S.R."/>
            <person name="Lipzen A."/>
            <person name="Sullivan W."/>
            <person name="Andreopoulos W.B."/>
            <person name="Clum A."/>
            <person name="Lindquist E."/>
            <person name="Daum C."/>
            <person name="Ramamoorthy G.K."/>
            <person name="Gryganskyi A."/>
            <person name="Culley D."/>
            <person name="Magnuson J.K."/>
            <person name="James T.Y."/>
            <person name="O'Malley M.A."/>
            <person name="Stajich J.E."/>
            <person name="Spatafora J.W."/>
            <person name="Visel A."/>
            <person name="Grigoriev I.V."/>
        </authorList>
    </citation>
    <scope>NUCLEOTIDE SEQUENCE [LARGE SCALE GENOMIC DNA]</scope>
    <source>
        <strain evidence="1 2">62-1032</strain>
    </source>
</reference>
<evidence type="ECO:0000313" key="1">
    <source>
        <dbReference type="EMBL" id="ORY77604.1"/>
    </source>
</evidence>
<dbReference type="SUPFAM" id="SSF52047">
    <property type="entry name" value="RNI-like"/>
    <property type="match status" value="1"/>
</dbReference>
<name>A0A1Y2F286_9BASI</name>
<keyword evidence="2" id="KW-1185">Reference proteome</keyword>
<organism evidence="1 2">
    <name type="scientific">Leucosporidium creatinivorum</name>
    <dbReference type="NCBI Taxonomy" id="106004"/>
    <lineage>
        <taxon>Eukaryota</taxon>
        <taxon>Fungi</taxon>
        <taxon>Dikarya</taxon>
        <taxon>Basidiomycota</taxon>
        <taxon>Pucciniomycotina</taxon>
        <taxon>Microbotryomycetes</taxon>
        <taxon>Leucosporidiales</taxon>
        <taxon>Leucosporidium</taxon>
    </lineage>
</organism>
<comment type="caution">
    <text evidence="1">The sequence shown here is derived from an EMBL/GenBank/DDBJ whole genome shotgun (WGS) entry which is preliminary data.</text>
</comment>
<protein>
    <recommendedName>
        <fullName evidence="3">F-box domain-containing protein</fullName>
    </recommendedName>
</protein>